<name>V9R844_9RICK</name>
<dbReference type="KEGG" id="emr:EMUR_00895"/>
<organism evidence="5 6">
    <name type="scientific">Ehrlichia muris AS145</name>
    <dbReference type="NCBI Taxonomy" id="1423892"/>
    <lineage>
        <taxon>Bacteria</taxon>
        <taxon>Pseudomonadati</taxon>
        <taxon>Pseudomonadota</taxon>
        <taxon>Alphaproteobacteria</taxon>
        <taxon>Rickettsiales</taxon>
        <taxon>Anaplasmataceae</taxon>
        <taxon>Ehrlichia</taxon>
    </lineage>
</organism>
<dbReference type="PANTHER" id="PTHR32176">
    <property type="entry name" value="XYLOSE ISOMERASE"/>
    <property type="match status" value="1"/>
</dbReference>
<keyword evidence="3" id="KW-0442">Lipid degradation</keyword>
<feature type="active site" description="Proton acceptor" evidence="3">
    <location>
        <position position="181"/>
    </location>
</feature>
<dbReference type="SUPFAM" id="SSF52151">
    <property type="entry name" value="FabD/lysophospholipase-like"/>
    <property type="match status" value="1"/>
</dbReference>
<dbReference type="OrthoDB" id="9807112at2"/>
<dbReference type="CDD" id="cd07199">
    <property type="entry name" value="Pat17_PNPLA8_PNPLA9_like"/>
    <property type="match status" value="1"/>
</dbReference>
<comment type="caution">
    <text evidence="3">Lacks conserved residue(s) required for the propagation of feature annotation.</text>
</comment>
<accession>V9R844</accession>
<comment type="similarity">
    <text evidence="1">Belongs to the patatin family.</text>
</comment>
<dbReference type="Pfam" id="PF01734">
    <property type="entry name" value="Patatin"/>
    <property type="match status" value="1"/>
</dbReference>
<reference evidence="5 6" key="1">
    <citation type="journal article" date="2014" name="Genome Announc.">
        <title>Complete Genome Sequence of Ehrlichia muris Strain AS145T, a Model Monocytotropic Ehrlichia Strain.</title>
        <authorList>
            <person name="Thirumalapura N.R."/>
            <person name="Qin X."/>
            <person name="Kuriakose J.A."/>
            <person name="Walker D.H."/>
        </authorList>
    </citation>
    <scope>NUCLEOTIDE SEQUENCE [LARGE SCALE GENOMIC DNA]</scope>
    <source>
        <strain evidence="6">AS154</strain>
    </source>
</reference>
<feature type="short sequence motif" description="GXGXXG" evidence="3">
    <location>
        <begin position="10"/>
        <end position="15"/>
    </location>
</feature>
<sequence length="316" mass="35094">MTKYILSIDGGGVRGIVAATILQEIEKRINKPLCKVFDLVSGSSVGSLIGGALCLKNVDGTPKYNTSDLLDLMLKYSGKIFSNSSIRKNIFSLIVGPKYSDKNLNSVLKEIFGNVVMKDLGANFIVPSYDLYSSQTVMFRSWIDKYRNIKVSDITRGAVAAPTYFTPKKIVVDDKKKLLIDSSIVCNNPIIAAYAAAQVLYPNEKLCCLSVGCGTVNKDFSDLQNSLLYWADRILFVIIDAGLDAIDYQMSRITKEEDTYCRISGNIAYSKCDFSDASPENIQNVKRDAQKIVQENENSINDFCDMLLSDERIKNL</sequence>
<dbReference type="STRING" id="1423892.EMUR_00895"/>
<gene>
    <name evidence="5" type="ORF">EMUR_00895</name>
</gene>
<keyword evidence="6" id="KW-1185">Reference proteome</keyword>
<keyword evidence="3" id="KW-0378">Hydrolase</keyword>
<dbReference type="RefSeq" id="WP_024071813.1">
    <property type="nucleotide sequence ID" value="NC_023063.1"/>
</dbReference>
<dbReference type="InterPro" id="IPR016035">
    <property type="entry name" value="Acyl_Trfase/lysoPLipase"/>
</dbReference>
<dbReference type="GO" id="GO:0047372">
    <property type="term" value="F:monoacylglycerol lipase activity"/>
    <property type="evidence" value="ECO:0007669"/>
    <property type="project" value="TreeGrafter"/>
</dbReference>
<dbReference type="Gene3D" id="3.40.1090.10">
    <property type="entry name" value="Cytosolic phospholipase A2 catalytic domain"/>
    <property type="match status" value="1"/>
</dbReference>
<evidence type="ECO:0000256" key="3">
    <source>
        <dbReference type="PROSITE-ProRule" id="PRU01161"/>
    </source>
</evidence>
<evidence type="ECO:0000256" key="2">
    <source>
        <dbReference type="ARBA" id="ARBA00023098"/>
    </source>
</evidence>
<evidence type="ECO:0000313" key="6">
    <source>
        <dbReference type="Proteomes" id="UP000018689"/>
    </source>
</evidence>
<dbReference type="PROSITE" id="PS51635">
    <property type="entry name" value="PNPLA"/>
    <property type="match status" value="1"/>
</dbReference>
<evidence type="ECO:0000259" key="4">
    <source>
        <dbReference type="PROSITE" id="PS51635"/>
    </source>
</evidence>
<evidence type="ECO:0000256" key="1">
    <source>
        <dbReference type="ARBA" id="ARBA00010240"/>
    </source>
</evidence>
<proteinExistence type="inferred from homology"/>
<dbReference type="GO" id="GO:0004620">
    <property type="term" value="F:phospholipase activity"/>
    <property type="evidence" value="ECO:0007669"/>
    <property type="project" value="TreeGrafter"/>
</dbReference>
<dbReference type="PANTHER" id="PTHR32176:SF92">
    <property type="entry name" value="XYLOSE ISOMERASE"/>
    <property type="match status" value="1"/>
</dbReference>
<feature type="active site" description="Nucleophile" evidence="3">
    <location>
        <position position="44"/>
    </location>
</feature>
<keyword evidence="2 3" id="KW-0443">Lipid metabolism</keyword>
<protein>
    <submittedName>
        <fullName evidence="5">Patatin</fullName>
    </submittedName>
</protein>
<dbReference type="HOGENOM" id="CLU_000288_144_9_5"/>
<dbReference type="EMBL" id="CP006917">
    <property type="protein sequence ID" value="AHC39014.1"/>
    <property type="molecule type" value="Genomic_DNA"/>
</dbReference>
<dbReference type="PATRIC" id="fig|1423892.3.peg.181"/>
<dbReference type="InterPro" id="IPR002641">
    <property type="entry name" value="PNPLA_dom"/>
</dbReference>
<feature type="domain" description="PNPLA" evidence="4">
    <location>
        <begin position="6"/>
        <end position="194"/>
    </location>
</feature>
<dbReference type="Proteomes" id="UP000018689">
    <property type="component" value="Chromosome"/>
</dbReference>
<evidence type="ECO:0000313" key="5">
    <source>
        <dbReference type="EMBL" id="AHC39014.1"/>
    </source>
</evidence>
<feature type="short sequence motif" description="GXSXG" evidence="3">
    <location>
        <begin position="42"/>
        <end position="46"/>
    </location>
</feature>
<dbReference type="AlphaFoldDB" id="V9R844"/>
<dbReference type="GO" id="GO:0016042">
    <property type="term" value="P:lipid catabolic process"/>
    <property type="evidence" value="ECO:0007669"/>
    <property type="project" value="UniProtKB-UniRule"/>
</dbReference>